<dbReference type="OrthoDB" id="414698at2759"/>
<evidence type="ECO:0000313" key="1">
    <source>
        <dbReference type="EMBL" id="CZR63133.1"/>
    </source>
</evidence>
<keyword evidence="2" id="KW-1185">Reference proteome</keyword>
<organism evidence="1 2">
    <name type="scientific">Phialocephala subalpina</name>
    <dbReference type="NCBI Taxonomy" id="576137"/>
    <lineage>
        <taxon>Eukaryota</taxon>
        <taxon>Fungi</taxon>
        <taxon>Dikarya</taxon>
        <taxon>Ascomycota</taxon>
        <taxon>Pezizomycotina</taxon>
        <taxon>Leotiomycetes</taxon>
        <taxon>Helotiales</taxon>
        <taxon>Mollisiaceae</taxon>
        <taxon>Phialocephala</taxon>
        <taxon>Phialocephala fortinii species complex</taxon>
    </lineage>
</organism>
<sequence length="263" mass="30031">MSSLATVSSHFLLKMNCPTPGSTKLDISNILTPSVIEYANKTTFPWPLDSKLDGAAVGNLFFRTDASRFWSTDDIKTTLLSLSKIDPSNIKTEDLISILGSPKRSLPSFLHNCVGVILILDQAPRYLCKGIHARYTYSYFGPLTRNLTSYFLSLPPHHNPFNLQTWLNADFEVSHAFLRISMLLAPLCHSDDPRDHKLHLKLTENVRRFYEQSTSTLDPYRSDFSKDIKDIYLFARILEKGPPEESGKKQRVPIEAFVYWIMR</sequence>
<dbReference type="Proteomes" id="UP000184330">
    <property type="component" value="Unassembled WGS sequence"/>
</dbReference>
<dbReference type="EMBL" id="FJOG01000022">
    <property type="protein sequence ID" value="CZR63133.1"/>
    <property type="molecule type" value="Genomic_DNA"/>
</dbReference>
<reference evidence="1 2" key="1">
    <citation type="submission" date="2016-03" db="EMBL/GenBank/DDBJ databases">
        <authorList>
            <person name="Ploux O."/>
        </authorList>
    </citation>
    <scope>NUCLEOTIDE SEQUENCE [LARGE SCALE GENOMIC DNA]</scope>
    <source>
        <strain evidence="1 2">UAMH 11012</strain>
    </source>
</reference>
<proteinExistence type="predicted"/>
<dbReference type="AlphaFoldDB" id="A0A1L7XDP3"/>
<gene>
    <name evidence="1" type="ORF">PAC_13030</name>
</gene>
<name>A0A1L7XDP3_9HELO</name>
<protein>
    <submittedName>
        <fullName evidence="1">Uncharacterized protein</fullName>
    </submittedName>
</protein>
<accession>A0A1L7XDP3</accession>
<evidence type="ECO:0000313" key="2">
    <source>
        <dbReference type="Proteomes" id="UP000184330"/>
    </source>
</evidence>